<dbReference type="FunCoup" id="D1C7Y0">
    <property type="interactions" value="290"/>
</dbReference>
<feature type="binding site" evidence="7">
    <location>
        <position position="206"/>
    </location>
    <ligand>
        <name>substrate</name>
    </ligand>
</feature>
<feature type="binding site" evidence="7">
    <location>
        <position position="364"/>
    </location>
    <ligand>
        <name>substrate</name>
    </ligand>
</feature>
<comment type="function">
    <text evidence="7">Catalyzes the oxidation of glucose 6-phosphate to 6-phosphogluconolactone.</text>
</comment>
<evidence type="ECO:0000313" key="11">
    <source>
        <dbReference type="Proteomes" id="UP000002027"/>
    </source>
</evidence>
<name>D1C7Y0_SPHTD</name>
<dbReference type="EC" id="1.1.1.49" evidence="7"/>
<dbReference type="InterPro" id="IPR036291">
    <property type="entry name" value="NAD(P)-bd_dom_sf"/>
</dbReference>
<feature type="binding site" evidence="7">
    <location>
        <position position="202"/>
    </location>
    <ligand>
        <name>substrate</name>
    </ligand>
</feature>
<feature type="domain" description="Glucose-6-phosphate dehydrogenase C-terminal" evidence="9">
    <location>
        <begin position="213"/>
        <end position="512"/>
    </location>
</feature>
<keyword evidence="11" id="KW-1185">Reference proteome</keyword>
<feature type="binding site" evidence="7">
    <location>
        <position position="172"/>
    </location>
    <ligand>
        <name>NADP(+)</name>
        <dbReference type="ChEBI" id="CHEBI:58349"/>
    </ligand>
</feature>
<dbReference type="PRINTS" id="PR00079">
    <property type="entry name" value="G6PDHDRGNASE"/>
</dbReference>
<evidence type="ECO:0000313" key="10">
    <source>
        <dbReference type="EMBL" id="ACZ39851.1"/>
    </source>
</evidence>
<dbReference type="HOGENOM" id="CLU_013524_5_0_0"/>
<dbReference type="HAMAP" id="MF_00966">
    <property type="entry name" value="G6PD"/>
    <property type="match status" value="1"/>
</dbReference>
<dbReference type="PIRSF" id="PIRSF000110">
    <property type="entry name" value="G6PD"/>
    <property type="match status" value="1"/>
</dbReference>
<evidence type="ECO:0000259" key="8">
    <source>
        <dbReference type="Pfam" id="PF00479"/>
    </source>
</evidence>
<dbReference type="EMBL" id="CP001823">
    <property type="protein sequence ID" value="ACZ39851.1"/>
    <property type="molecule type" value="Genomic_DNA"/>
</dbReference>
<evidence type="ECO:0000256" key="6">
    <source>
        <dbReference type="ARBA" id="ARBA00023277"/>
    </source>
</evidence>
<dbReference type="RefSeq" id="WP_012872892.1">
    <property type="nucleotide sequence ID" value="NC_013523.1"/>
</dbReference>
<feature type="domain" description="Glucose-6-phosphate dehydrogenase NAD-binding" evidence="8">
    <location>
        <begin position="26"/>
        <end position="211"/>
    </location>
</feature>
<dbReference type="PANTHER" id="PTHR23429:SF0">
    <property type="entry name" value="GLUCOSE-6-PHOSPHATE 1-DEHYDROGENASE"/>
    <property type="match status" value="1"/>
</dbReference>
<feature type="binding site" evidence="7">
    <location>
        <position position="259"/>
    </location>
    <ligand>
        <name>substrate</name>
    </ligand>
</feature>
<dbReference type="GO" id="GO:0050661">
    <property type="term" value="F:NADP binding"/>
    <property type="evidence" value="ECO:0007669"/>
    <property type="project" value="UniProtKB-UniRule"/>
</dbReference>
<evidence type="ECO:0000256" key="2">
    <source>
        <dbReference type="ARBA" id="ARBA00009975"/>
    </source>
</evidence>
<dbReference type="PANTHER" id="PTHR23429">
    <property type="entry name" value="GLUCOSE-6-PHOSPHATE 1-DEHYDROGENASE G6PD"/>
    <property type="match status" value="1"/>
</dbReference>
<dbReference type="GO" id="GO:0006006">
    <property type="term" value="P:glucose metabolic process"/>
    <property type="evidence" value="ECO:0007669"/>
    <property type="project" value="UniProtKB-KW"/>
</dbReference>
<dbReference type="GO" id="GO:0005829">
    <property type="term" value="C:cytosol"/>
    <property type="evidence" value="ECO:0007669"/>
    <property type="project" value="TreeGrafter"/>
</dbReference>
<gene>
    <name evidence="7" type="primary">zwf</name>
    <name evidence="10" type="ordered locus">Sthe_2436</name>
</gene>
<sequence length="514" mass="58255">MQSATVANPLREGLPQERTPAPCAMVIFGASGDLTRRKLMPALYNLALEGLLPPGFSVVGYARRDLEHGTFRDQMREGVNQFSRRRPVDPDMWEVFEQGISYVQGTFEDPGDYERLGQELRRLDRERGTQGNRIYYLATPPDQYETIVDNLGRAGLNKPGEAGGWTRLIVEKPFGRDLQSAMVLNDRVLRIFEEEQVFRIDHYLGKETVQNILAFRFANGIFEPIWNRNYIDNVQITVAESIGIEGRGAYYDQSGALRDMVQNHMLQLLSVIAMEPPIAFEADAVRDEKVKALRAIRQVDPARVDEITVRGQYSAGWVGGQPVPGYREEPNVDPNSMTETFVALKLFIDNWRWAGVPFYLRTGKRMPRRVTEIAIQFKRVPHPLFRGAAAESLEPNVLAIRIQPDEGISLKIAAKVPGPQIRLRSVNMGFLYGTSFLVESPDAYERLLLDCMLGDSTLFTRRDETEAAWRPITAILEGWAEAPPPLFPNYEAGTWGPPEADEFLARDGREWRRP</sequence>
<evidence type="ECO:0000256" key="4">
    <source>
        <dbReference type="ARBA" id="ARBA00022857"/>
    </source>
</evidence>
<reference evidence="10 11" key="2">
    <citation type="journal article" date="2010" name="Stand. Genomic Sci.">
        <title>Complete genome sequence of Desulfohalobium retbaense type strain (HR(100)).</title>
        <authorList>
            <person name="Spring S."/>
            <person name="Nolan M."/>
            <person name="Lapidus A."/>
            <person name="Glavina Del Rio T."/>
            <person name="Copeland A."/>
            <person name="Tice H."/>
            <person name="Cheng J.F."/>
            <person name="Lucas S."/>
            <person name="Land M."/>
            <person name="Chen F."/>
            <person name="Bruce D."/>
            <person name="Goodwin L."/>
            <person name="Pitluck S."/>
            <person name="Ivanova N."/>
            <person name="Mavromatis K."/>
            <person name="Mikhailova N."/>
            <person name="Pati A."/>
            <person name="Chen A."/>
            <person name="Palaniappan K."/>
            <person name="Hauser L."/>
            <person name="Chang Y.J."/>
            <person name="Jeffries C.D."/>
            <person name="Munk C."/>
            <person name="Kiss H."/>
            <person name="Chain P."/>
            <person name="Han C."/>
            <person name="Brettin T."/>
            <person name="Detter J.C."/>
            <person name="Schuler E."/>
            <person name="Goker M."/>
            <person name="Rohde M."/>
            <person name="Bristow J."/>
            <person name="Eisen J.A."/>
            <person name="Markowitz V."/>
            <person name="Hugenholtz P."/>
            <person name="Kyrpides N.C."/>
            <person name="Klenk H.P."/>
        </authorList>
    </citation>
    <scope>NUCLEOTIDE SEQUENCE [LARGE SCALE GENOMIC DNA]</scope>
    <source>
        <strain evidence="11">ATCC 49802 / DSM 20745 / S 6022</strain>
    </source>
</reference>
<evidence type="ECO:0000256" key="3">
    <source>
        <dbReference type="ARBA" id="ARBA00022526"/>
    </source>
</evidence>
<organism evidence="10 11">
    <name type="scientific">Sphaerobacter thermophilus (strain ATCC 49802 / DSM 20745 / KCCM 41009 / NCIMB 13125 / S 6022)</name>
    <dbReference type="NCBI Taxonomy" id="479434"/>
    <lineage>
        <taxon>Bacteria</taxon>
        <taxon>Pseudomonadati</taxon>
        <taxon>Thermomicrobiota</taxon>
        <taxon>Thermomicrobia</taxon>
        <taxon>Sphaerobacterales</taxon>
        <taxon>Sphaerobacterineae</taxon>
        <taxon>Sphaerobacteraceae</taxon>
        <taxon>Sphaerobacter</taxon>
    </lineage>
</organism>
<evidence type="ECO:0000256" key="5">
    <source>
        <dbReference type="ARBA" id="ARBA00023002"/>
    </source>
</evidence>
<dbReference type="AlphaFoldDB" id="D1C7Y0"/>
<reference evidence="11" key="1">
    <citation type="submission" date="2009-11" db="EMBL/GenBank/DDBJ databases">
        <title>The complete chromosome 1 of Sphaerobacter thermophilus DSM 20745.</title>
        <authorList>
            <person name="Lucas S."/>
            <person name="Copeland A."/>
            <person name="Lapidus A."/>
            <person name="Glavina del Rio T."/>
            <person name="Dalin E."/>
            <person name="Tice H."/>
            <person name="Bruce D."/>
            <person name="Goodwin L."/>
            <person name="Pitluck S."/>
            <person name="Kyrpides N."/>
            <person name="Mavromatis K."/>
            <person name="Ivanova N."/>
            <person name="Mikhailova N."/>
            <person name="LaButti K.M."/>
            <person name="Clum A."/>
            <person name="Sun H.I."/>
            <person name="Brettin T."/>
            <person name="Detter J.C."/>
            <person name="Han C."/>
            <person name="Larimer F."/>
            <person name="Land M."/>
            <person name="Hauser L."/>
            <person name="Markowitz V."/>
            <person name="Cheng J.F."/>
            <person name="Hugenholtz P."/>
            <person name="Woyke T."/>
            <person name="Wu D."/>
            <person name="Steenblock K."/>
            <person name="Schneider S."/>
            <person name="Pukall R."/>
            <person name="Goeker M."/>
            <person name="Klenk H.P."/>
            <person name="Eisen J.A."/>
        </authorList>
    </citation>
    <scope>NUCLEOTIDE SEQUENCE [LARGE SCALE GENOMIC DNA]</scope>
    <source>
        <strain evidence="11">ATCC 49802 / DSM 20745 / S 6022</strain>
    </source>
</reference>
<dbReference type="OrthoDB" id="9802739at2"/>
<dbReference type="NCBIfam" id="TIGR00871">
    <property type="entry name" value="zwf"/>
    <property type="match status" value="1"/>
</dbReference>
<evidence type="ECO:0000256" key="7">
    <source>
        <dbReference type="HAMAP-Rule" id="MF_00966"/>
    </source>
</evidence>
<dbReference type="Proteomes" id="UP000002027">
    <property type="component" value="Chromosome 1"/>
</dbReference>
<keyword evidence="6 7" id="KW-0119">Carbohydrate metabolism</keyword>
<dbReference type="PROSITE" id="PS00069">
    <property type="entry name" value="G6P_DEHYDROGENASE"/>
    <property type="match status" value="1"/>
</dbReference>
<feature type="binding site" evidence="7">
    <location>
        <position position="240"/>
    </location>
    <ligand>
        <name>substrate</name>
    </ligand>
</feature>
<dbReference type="GO" id="GO:0009051">
    <property type="term" value="P:pentose-phosphate shunt, oxidative branch"/>
    <property type="evidence" value="ECO:0007669"/>
    <property type="project" value="TreeGrafter"/>
</dbReference>
<proteinExistence type="inferred from homology"/>
<feature type="binding site" evidence="7">
    <location>
        <position position="63"/>
    </location>
    <ligand>
        <name>NADP(+)</name>
        <dbReference type="ChEBI" id="CHEBI:58349"/>
    </ligand>
</feature>
<dbReference type="STRING" id="479434.Sthe_2436"/>
<dbReference type="Gene3D" id="3.30.360.10">
    <property type="entry name" value="Dihydrodipicolinate Reductase, domain 2"/>
    <property type="match status" value="1"/>
</dbReference>
<protein>
    <recommendedName>
        <fullName evidence="7">Glucose-6-phosphate 1-dehydrogenase</fullName>
        <shortName evidence="7">G6PD</shortName>
        <ecNumber evidence="7">1.1.1.49</ecNumber>
    </recommendedName>
</protein>
<feature type="binding site" evidence="7">
    <location>
        <begin position="29"/>
        <end position="36"/>
    </location>
    <ligand>
        <name>NADP(+)</name>
        <dbReference type="ChEBI" id="CHEBI:58349"/>
    </ligand>
</feature>
<dbReference type="SUPFAM" id="SSF51735">
    <property type="entry name" value="NAD(P)-binding Rossmann-fold domains"/>
    <property type="match status" value="1"/>
</dbReference>
<dbReference type="InterPro" id="IPR022674">
    <property type="entry name" value="G6P_DH_NAD-bd"/>
</dbReference>
<dbReference type="InParanoid" id="D1C7Y0"/>
<dbReference type="UniPathway" id="UPA00115">
    <property type="reaction ID" value="UER00408"/>
</dbReference>
<dbReference type="Pfam" id="PF00479">
    <property type="entry name" value="G6PD_N"/>
    <property type="match status" value="1"/>
</dbReference>
<dbReference type="KEGG" id="sti:Sthe_2436"/>
<comment type="caution">
    <text evidence="7">Lacks conserved residue(s) required for the propagation of feature annotation.</text>
</comment>
<feature type="active site" description="Proton acceptor" evidence="7">
    <location>
        <position position="264"/>
    </location>
</feature>
<dbReference type="Pfam" id="PF02781">
    <property type="entry name" value="G6PD_C"/>
    <property type="match status" value="1"/>
</dbReference>
<dbReference type="GO" id="GO:0004345">
    <property type="term" value="F:glucose-6-phosphate dehydrogenase activity"/>
    <property type="evidence" value="ECO:0007669"/>
    <property type="project" value="UniProtKB-UniRule"/>
</dbReference>
<dbReference type="eggNOG" id="COG0364">
    <property type="taxonomic scope" value="Bacteria"/>
</dbReference>
<dbReference type="Gene3D" id="3.40.50.720">
    <property type="entry name" value="NAD(P)-binding Rossmann-like Domain"/>
    <property type="match status" value="1"/>
</dbReference>
<evidence type="ECO:0000256" key="1">
    <source>
        <dbReference type="ARBA" id="ARBA00004937"/>
    </source>
</evidence>
<dbReference type="NCBIfam" id="NF009492">
    <property type="entry name" value="PRK12853.1-3"/>
    <property type="match status" value="1"/>
</dbReference>
<dbReference type="InterPro" id="IPR022675">
    <property type="entry name" value="G6P_DH_C"/>
</dbReference>
<keyword evidence="5 7" id="KW-0560">Oxidoreductase</keyword>
<keyword evidence="3 7" id="KW-0313">Glucose metabolism</keyword>
<comment type="catalytic activity">
    <reaction evidence="7">
        <text>D-glucose 6-phosphate + NADP(+) = 6-phospho-D-glucono-1,5-lactone + NADPH + H(+)</text>
        <dbReference type="Rhea" id="RHEA:15841"/>
        <dbReference type="ChEBI" id="CHEBI:15378"/>
        <dbReference type="ChEBI" id="CHEBI:57783"/>
        <dbReference type="ChEBI" id="CHEBI:57955"/>
        <dbReference type="ChEBI" id="CHEBI:58349"/>
        <dbReference type="ChEBI" id="CHEBI:61548"/>
        <dbReference type="EC" id="1.1.1.49"/>
    </reaction>
</comment>
<accession>D1C7Y0</accession>
<keyword evidence="4 7" id="KW-0521">NADP</keyword>
<dbReference type="InterPro" id="IPR001282">
    <property type="entry name" value="G6P_DH"/>
</dbReference>
<dbReference type="SUPFAM" id="SSF55347">
    <property type="entry name" value="Glyceraldehyde-3-phosphate dehydrogenase-like, C-terminal domain"/>
    <property type="match status" value="1"/>
</dbReference>
<dbReference type="InterPro" id="IPR019796">
    <property type="entry name" value="G6P_DH_AS"/>
</dbReference>
<comment type="pathway">
    <text evidence="1 7">Carbohydrate degradation; pentose phosphate pathway; D-ribulose 5-phosphate from D-glucose 6-phosphate (oxidative stage): step 1/3.</text>
</comment>
<comment type="similarity">
    <text evidence="2 7">Belongs to the glucose-6-phosphate dehydrogenase family.</text>
</comment>
<evidence type="ECO:0000259" key="9">
    <source>
        <dbReference type="Pfam" id="PF02781"/>
    </source>
</evidence>